<gene>
    <name evidence="1" type="ORF">L2E82_25178</name>
</gene>
<name>A0ACB9E3B1_CICIN</name>
<reference evidence="1 2" key="2">
    <citation type="journal article" date="2022" name="Mol. Ecol. Resour.">
        <title>The genomes of chicory, endive, great burdock and yacon provide insights into Asteraceae paleo-polyploidization history and plant inulin production.</title>
        <authorList>
            <person name="Fan W."/>
            <person name="Wang S."/>
            <person name="Wang H."/>
            <person name="Wang A."/>
            <person name="Jiang F."/>
            <person name="Liu H."/>
            <person name="Zhao H."/>
            <person name="Xu D."/>
            <person name="Zhang Y."/>
        </authorList>
    </citation>
    <scope>NUCLEOTIDE SEQUENCE [LARGE SCALE GENOMIC DNA]</scope>
    <source>
        <strain evidence="2">cv. Punajuju</strain>
        <tissue evidence="1">Leaves</tissue>
    </source>
</reference>
<comment type="caution">
    <text evidence="1">The sequence shown here is derived from an EMBL/GenBank/DDBJ whole genome shotgun (WGS) entry which is preliminary data.</text>
</comment>
<accession>A0ACB9E3B1</accession>
<protein>
    <submittedName>
        <fullName evidence="1">Uncharacterized protein</fullName>
    </submittedName>
</protein>
<dbReference type="EMBL" id="CM042012">
    <property type="protein sequence ID" value="KAI3753133.1"/>
    <property type="molecule type" value="Genomic_DNA"/>
</dbReference>
<organism evidence="1 2">
    <name type="scientific">Cichorium intybus</name>
    <name type="common">Chicory</name>
    <dbReference type="NCBI Taxonomy" id="13427"/>
    <lineage>
        <taxon>Eukaryota</taxon>
        <taxon>Viridiplantae</taxon>
        <taxon>Streptophyta</taxon>
        <taxon>Embryophyta</taxon>
        <taxon>Tracheophyta</taxon>
        <taxon>Spermatophyta</taxon>
        <taxon>Magnoliopsida</taxon>
        <taxon>eudicotyledons</taxon>
        <taxon>Gunneridae</taxon>
        <taxon>Pentapetalae</taxon>
        <taxon>asterids</taxon>
        <taxon>campanulids</taxon>
        <taxon>Asterales</taxon>
        <taxon>Asteraceae</taxon>
        <taxon>Cichorioideae</taxon>
        <taxon>Cichorieae</taxon>
        <taxon>Cichoriinae</taxon>
        <taxon>Cichorium</taxon>
    </lineage>
</organism>
<reference evidence="2" key="1">
    <citation type="journal article" date="2022" name="Mol. Ecol. Resour.">
        <title>The genomes of chicory, endive, great burdock and yacon provide insights into Asteraceae palaeo-polyploidization history and plant inulin production.</title>
        <authorList>
            <person name="Fan W."/>
            <person name="Wang S."/>
            <person name="Wang H."/>
            <person name="Wang A."/>
            <person name="Jiang F."/>
            <person name="Liu H."/>
            <person name="Zhao H."/>
            <person name="Xu D."/>
            <person name="Zhang Y."/>
        </authorList>
    </citation>
    <scope>NUCLEOTIDE SEQUENCE [LARGE SCALE GENOMIC DNA]</scope>
    <source>
        <strain evidence="2">cv. Punajuju</strain>
    </source>
</reference>
<evidence type="ECO:0000313" key="1">
    <source>
        <dbReference type="EMBL" id="KAI3753133.1"/>
    </source>
</evidence>
<dbReference type="Proteomes" id="UP001055811">
    <property type="component" value="Linkage Group LG04"/>
</dbReference>
<keyword evidence="2" id="KW-1185">Reference proteome</keyword>
<evidence type="ECO:0000313" key="2">
    <source>
        <dbReference type="Proteomes" id="UP001055811"/>
    </source>
</evidence>
<proteinExistence type="predicted"/>
<sequence length="86" mass="10152">MMIFERHILSVSYIDHVKIKRKSLHESLFALLIGLQIIVKLPYFENLGTFLFYFFLDFSVFHVVRVISETGLKLGNNAMNMIYHQD</sequence>